<evidence type="ECO:0000313" key="2">
    <source>
        <dbReference type="EMBL" id="MAA15344.1"/>
    </source>
</evidence>
<dbReference type="EMBL" id="GFPF01004198">
    <property type="protein sequence ID" value="MAA15344.1"/>
    <property type="molecule type" value="Transcribed_RNA"/>
</dbReference>
<dbReference type="AlphaFoldDB" id="A0A224YMY2"/>
<protein>
    <submittedName>
        <fullName evidence="2">Lipocalin</fullName>
    </submittedName>
</protein>
<reference evidence="2" key="1">
    <citation type="journal article" date="2017" name="Parasit. Vectors">
        <title>Sialotranscriptomics of Rhipicephalus zambeziensis reveals intricate expression profiles of secretory proteins and suggests tight temporal transcriptional regulation during blood-feeding.</title>
        <authorList>
            <person name="de Castro M.H."/>
            <person name="de Klerk D."/>
            <person name="Pienaar R."/>
            <person name="Rees D.J.G."/>
            <person name="Mans B.J."/>
        </authorList>
    </citation>
    <scope>NUCLEOTIDE SEQUENCE</scope>
    <source>
        <tissue evidence="2">Salivary glands</tissue>
    </source>
</reference>
<keyword evidence="1" id="KW-0732">Signal</keyword>
<proteinExistence type="predicted"/>
<sequence>MTIFDALFTAFTFAAHVMLLNSQAFDMQLQEVFDITKFYADDALIWITNTTEHTDEFCKLDFVNKTTHQYTNFSRIYFRQSTMVRDDLQGIFTHGNNTTHCTTYDSMAVHPRNGTAVNTSIQTLLYSYENYSCGIFAVLLLPGHEGPYYDLRIKQSTILTPNQSCVWQYQNLTTGSAITATYNHSCQDTR</sequence>
<feature type="chain" id="PRO_5012759193" evidence="1">
    <location>
        <begin position="25"/>
        <end position="190"/>
    </location>
</feature>
<organism evidence="2">
    <name type="scientific">Rhipicephalus zambeziensis</name>
    <dbReference type="NCBI Taxonomy" id="60191"/>
    <lineage>
        <taxon>Eukaryota</taxon>
        <taxon>Metazoa</taxon>
        <taxon>Ecdysozoa</taxon>
        <taxon>Arthropoda</taxon>
        <taxon>Chelicerata</taxon>
        <taxon>Arachnida</taxon>
        <taxon>Acari</taxon>
        <taxon>Parasitiformes</taxon>
        <taxon>Ixodida</taxon>
        <taxon>Ixodoidea</taxon>
        <taxon>Ixodidae</taxon>
        <taxon>Rhipicephalinae</taxon>
        <taxon>Rhipicephalus</taxon>
        <taxon>Rhipicephalus</taxon>
    </lineage>
</organism>
<accession>A0A224YMY2</accession>
<evidence type="ECO:0000256" key="1">
    <source>
        <dbReference type="SAM" id="SignalP"/>
    </source>
</evidence>
<feature type="signal peptide" evidence="1">
    <location>
        <begin position="1"/>
        <end position="24"/>
    </location>
</feature>
<name>A0A224YMY2_9ACAR</name>